<dbReference type="GO" id="GO:0016301">
    <property type="term" value="F:kinase activity"/>
    <property type="evidence" value="ECO:0007669"/>
    <property type="project" value="InterPro"/>
</dbReference>
<dbReference type="InterPro" id="IPR001206">
    <property type="entry name" value="Diacylglycerol_kinase_cat_dom"/>
</dbReference>
<dbReference type="HOGENOM" id="CLU_045532_5_2_5"/>
<reference evidence="2 3" key="1">
    <citation type="submission" date="2013-07" db="EMBL/GenBank/DDBJ databases">
        <title>Completed genome of Sphingomonas sanxanigenens NX02.</title>
        <authorList>
            <person name="Ma T."/>
            <person name="Huang H."/>
            <person name="Wu M."/>
            <person name="Li X."/>
            <person name="Li G."/>
        </authorList>
    </citation>
    <scope>NUCLEOTIDE SEQUENCE [LARGE SCALE GENOMIC DNA]</scope>
    <source>
        <strain evidence="2 3">NX02</strain>
    </source>
</reference>
<dbReference type="AlphaFoldDB" id="W0ACT3"/>
<dbReference type="Proteomes" id="UP000018851">
    <property type="component" value="Chromosome"/>
</dbReference>
<protein>
    <recommendedName>
        <fullName evidence="1">DAGKc domain-containing protein</fullName>
    </recommendedName>
</protein>
<dbReference type="InterPro" id="IPR017438">
    <property type="entry name" value="ATP-NAD_kinase_N"/>
</dbReference>
<dbReference type="eggNOG" id="COG1597">
    <property type="taxonomic scope" value="Bacteria"/>
</dbReference>
<evidence type="ECO:0000259" key="1">
    <source>
        <dbReference type="PROSITE" id="PS50146"/>
    </source>
</evidence>
<dbReference type="PROSITE" id="PS50146">
    <property type="entry name" value="DAGK"/>
    <property type="match status" value="1"/>
</dbReference>
<feature type="domain" description="DAGKc" evidence="1">
    <location>
        <begin position="1"/>
        <end position="126"/>
    </location>
</feature>
<proteinExistence type="predicted"/>
<keyword evidence="3" id="KW-1185">Reference proteome</keyword>
<dbReference type="OrthoDB" id="7199213at2"/>
<dbReference type="SUPFAM" id="SSF111331">
    <property type="entry name" value="NAD kinase/diacylglycerol kinase-like"/>
    <property type="match status" value="1"/>
</dbReference>
<dbReference type="EMBL" id="CP006644">
    <property type="protein sequence ID" value="AHE54901.1"/>
    <property type="molecule type" value="Genomic_DNA"/>
</dbReference>
<dbReference type="Gene3D" id="3.40.50.10330">
    <property type="entry name" value="Probable inorganic polyphosphate/atp-NAD kinase, domain 1"/>
    <property type="match status" value="1"/>
</dbReference>
<dbReference type="STRING" id="1123269.NX02_16105"/>
<dbReference type="PATRIC" id="fig|1123269.5.peg.3151"/>
<evidence type="ECO:0000313" key="3">
    <source>
        <dbReference type="Proteomes" id="UP000018851"/>
    </source>
</evidence>
<gene>
    <name evidence="2" type="ORF">NX02_16105</name>
</gene>
<accession>W0ACT3</accession>
<dbReference type="InterPro" id="IPR016064">
    <property type="entry name" value="NAD/diacylglycerol_kinase_sf"/>
</dbReference>
<organism evidence="2 3">
    <name type="scientific">Sphingomonas sanxanigenens DSM 19645 = NX02</name>
    <dbReference type="NCBI Taxonomy" id="1123269"/>
    <lineage>
        <taxon>Bacteria</taxon>
        <taxon>Pseudomonadati</taxon>
        <taxon>Pseudomonadota</taxon>
        <taxon>Alphaproteobacteria</taxon>
        <taxon>Sphingomonadales</taxon>
        <taxon>Sphingomonadaceae</taxon>
        <taxon>Sphingomonas</taxon>
    </lineage>
</organism>
<name>W0ACT3_9SPHN</name>
<dbReference type="RefSeq" id="WP_025293099.1">
    <property type="nucleotide sequence ID" value="NZ_CP006644.1"/>
</dbReference>
<sequence>MRKLWLITNPASGSSSPAKCEAIEILLRDRGLTLGGRTAFPAESLPDAAALDAAEIDLVVLFAGDGTINAALCALATWEGGFLILPGGTMNLLARSLHGDADPAAIVAAAHEDARRIALPLIEAGPHRAFVGLILGPAAHWYRAREMARAGRPRRMLSAALGAWRRTFGRGVRISGAPGLRARYQAVFVQPGATRLAVAAIDARDWRAIAELGWDWLTGDWVRARAVDEAETDALRLAEGQPVLALFDGEPVRLDAGTRITPGLSRVAFVTTLPEAGSDPG</sequence>
<dbReference type="KEGG" id="ssan:NX02_16105"/>
<dbReference type="Pfam" id="PF00781">
    <property type="entry name" value="DAGK_cat"/>
    <property type="match status" value="1"/>
</dbReference>
<evidence type="ECO:0000313" key="2">
    <source>
        <dbReference type="EMBL" id="AHE54901.1"/>
    </source>
</evidence>